<dbReference type="GO" id="GO:0043130">
    <property type="term" value="F:ubiquitin binding"/>
    <property type="evidence" value="ECO:0007669"/>
    <property type="project" value="TreeGrafter"/>
</dbReference>
<protein>
    <submittedName>
        <fullName evidence="8">PFU-domain-containing protein</fullName>
    </submittedName>
</protein>
<name>A0A1B7TAF2_9ASCO</name>
<dbReference type="InterPro" id="IPR020472">
    <property type="entry name" value="WD40_PAC1"/>
</dbReference>
<dbReference type="SUPFAM" id="SSF50978">
    <property type="entry name" value="WD40 repeat-like"/>
    <property type="match status" value="1"/>
</dbReference>
<dbReference type="PRINTS" id="PR00320">
    <property type="entry name" value="GPROTEINBRPT"/>
</dbReference>
<dbReference type="InterPro" id="IPR011989">
    <property type="entry name" value="ARM-like"/>
</dbReference>
<dbReference type="PANTHER" id="PTHR19849:SF0">
    <property type="entry name" value="PHOSPHOLIPASE A-2-ACTIVATING PROTEIN"/>
    <property type="match status" value="1"/>
</dbReference>
<dbReference type="InterPro" id="IPR015943">
    <property type="entry name" value="WD40/YVTN_repeat-like_dom_sf"/>
</dbReference>
<dbReference type="PROSITE" id="PS50082">
    <property type="entry name" value="WD_REPEATS_2"/>
    <property type="match status" value="4"/>
</dbReference>
<evidence type="ECO:0000256" key="4">
    <source>
        <dbReference type="ARBA" id="ARBA00022737"/>
    </source>
</evidence>
<evidence type="ECO:0000256" key="5">
    <source>
        <dbReference type="PROSITE-ProRule" id="PRU00221"/>
    </source>
</evidence>
<comment type="caution">
    <text evidence="8">The sequence shown here is derived from an EMBL/GenBank/DDBJ whole genome shotgun (WGS) entry which is preliminary data.</text>
</comment>
<keyword evidence="3 5" id="KW-0853">WD repeat</keyword>
<feature type="repeat" description="WD" evidence="5">
    <location>
        <begin position="197"/>
        <end position="235"/>
    </location>
</feature>
<dbReference type="InterPro" id="IPR016024">
    <property type="entry name" value="ARM-type_fold"/>
</dbReference>
<dbReference type="Pfam" id="PF00400">
    <property type="entry name" value="WD40"/>
    <property type="match status" value="4"/>
</dbReference>
<dbReference type="OrthoDB" id="10265988at2759"/>
<dbReference type="Gene3D" id="3.10.20.870">
    <property type="entry name" value="PFU (PLAA family ubiquitin binding), C-terminal domain"/>
    <property type="match status" value="1"/>
</dbReference>
<keyword evidence="2" id="KW-0963">Cytoplasm</keyword>
<evidence type="ECO:0000256" key="1">
    <source>
        <dbReference type="ARBA" id="ARBA00004496"/>
    </source>
</evidence>
<evidence type="ECO:0000313" key="8">
    <source>
        <dbReference type="EMBL" id="OBA25712.1"/>
    </source>
</evidence>
<reference evidence="9" key="1">
    <citation type="journal article" date="2016" name="Proc. Natl. Acad. Sci. U.S.A.">
        <title>Comparative genomics of biotechnologically important yeasts.</title>
        <authorList>
            <person name="Riley R."/>
            <person name="Haridas S."/>
            <person name="Wolfe K.H."/>
            <person name="Lopes M.R."/>
            <person name="Hittinger C.T."/>
            <person name="Goeker M."/>
            <person name="Salamov A.A."/>
            <person name="Wisecaver J.H."/>
            <person name="Long T.M."/>
            <person name="Calvey C.H."/>
            <person name="Aerts A.L."/>
            <person name="Barry K.W."/>
            <person name="Choi C."/>
            <person name="Clum A."/>
            <person name="Coughlan A.Y."/>
            <person name="Deshpande S."/>
            <person name="Douglass A.P."/>
            <person name="Hanson S.J."/>
            <person name="Klenk H.-P."/>
            <person name="LaButti K.M."/>
            <person name="Lapidus A."/>
            <person name="Lindquist E.A."/>
            <person name="Lipzen A.M."/>
            <person name="Meier-Kolthoff J.P."/>
            <person name="Ohm R.A."/>
            <person name="Otillar R.P."/>
            <person name="Pangilinan J.L."/>
            <person name="Peng Y."/>
            <person name="Rokas A."/>
            <person name="Rosa C.A."/>
            <person name="Scheuner C."/>
            <person name="Sibirny A.A."/>
            <person name="Slot J.C."/>
            <person name="Stielow J.B."/>
            <person name="Sun H."/>
            <person name="Kurtzman C.P."/>
            <person name="Blackwell M."/>
            <person name="Grigoriev I.V."/>
            <person name="Jeffries T.W."/>
        </authorList>
    </citation>
    <scope>NUCLEOTIDE SEQUENCE [LARGE SCALE GENOMIC DNA]</scope>
    <source>
        <strain evidence="9">NRRL Y-1626</strain>
    </source>
</reference>
<feature type="domain" description="PFU" evidence="6">
    <location>
        <begin position="375"/>
        <end position="473"/>
    </location>
</feature>
<dbReference type="EMBL" id="LXPE01000052">
    <property type="protein sequence ID" value="OBA25712.1"/>
    <property type="molecule type" value="Genomic_DNA"/>
</dbReference>
<dbReference type="PROSITE" id="PS51396">
    <property type="entry name" value="PUL"/>
    <property type="match status" value="1"/>
</dbReference>
<feature type="repeat" description="WD" evidence="5">
    <location>
        <begin position="11"/>
        <end position="51"/>
    </location>
</feature>
<dbReference type="Pfam" id="PF08324">
    <property type="entry name" value="PUL"/>
    <property type="match status" value="1"/>
</dbReference>
<organism evidence="8 9">
    <name type="scientific">Hanseniaspora valbyensis NRRL Y-1626</name>
    <dbReference type="NCBI Taxonomy" id="766949"/>
    <lineage>
        <taxon>Eukaryota</taxon>
        <taxon>Fungi</taxon>
        <taxon>Dikarya</taxon>
        <taxon>Ascomycota</taxon>
        <taxon>Saccharomycotina</taxon>
        <taxon>Saccharomycetes</taxon>
        <taxon>Saccharomycodales</taxon>
        <taxon>Saccharomycodaceae</taxon>
        <taxon>Hanseniaspora</taxon>
    </lineage>
</organism>
<dbReference type="Gene3D" id="1.25.10.10">
    <property type="entry name" value="Leucine-rich Repeat Variant"/>
    <property type="match status" value="1"/>
</dbReference>
<dbReference type="Pfam" id="PF09070">
    <property type="entry name" value="PFU"/>
    <property type="match status" value="1"/>
</dbReference>
<sequence>MGKYHLFKQFESAHKSDIKAVTELTNNFVATASRDGFLKVWDLSKDQNITVFQDKGTVNMTTGNTIPNYLNSLCFDENNQILFVGANDGSIRGFPSFEPNNLEPIIYMKNHNKNVCSLSFTNDFGDETVSYICSSSWDGTATIWEDYKVKYHLKSDNGITIWDVKVIDEETFITCSADKSVTIWKKDKVFKKLDFLHEDVIRAIDVNIDTKEFVTCGNDNMVKLWDLETLKLKKIFQGHTNFVYSVKFSKRDSNTLLSCGEDRSLIIWNIENGTSSDIVLTPSTSVWCLESISNGDVAIGSSDGSLRIFSSNAGRIASEDEIKIYNQSIKESTVSESTINEKDIKPYETILKPGTKDGQVVMVKNPQNGILEAFQYDLTSANWNKVGDVVRGNSSKDKNKKIEFEGKMYDFVFDVALEDNAPSLKLPFNVNENVYNAAEKFILRNNLNLDYREQIAKFILDNTAGHKLATEAPINNNNSNTGALNSSNTSTGTILPINNSYLNFTQFKKDALIKGLLKFNEQEASTLDENIVAQFDNALSSPSSNVSFLYTVCEFIKDNWKSKILAFDILRIIAPYLPSSENMKDFIWVGFSSDDWNVKMMTIRALVNAFDNKEWGLMLMGDIEIYENLLNVIDIPNEHERKNMKQFNNYILAIATLCFNYSVLVTKFQKYELLHVLSDSINLKFSKDEAFIENEEAAYRLLVAFANLSCVEATLKQFAKSIVWIKIIKEKYSNVERFDVILREIM</sequence>
<keyword evidence="9" id="KW-1185">Reference proteome</keyword>
<dbReference type="SMART" id="SM00320">
    <property type="entry name" value="WD40"/>
    <property type="match status" value="7"/>
</dbReference>
<evidence type="ECO:0000256" key="3">
    <source>
        <dbReference type="ARBA" id="ARBA00022574"/>
    </source>
</evidence>
<dbReference type="InterPro" id="IPR038122">
    <property type="entry name" value="PFU_sf"/>
</dbReference>
<feature type="repeat" description="WD" evidence="5">
    <location>
        <begin position="236"/>
        <end position="278"/>
    </location>
</feature>
<accession>A0A1B7TAF2</accession>
<evidence type="ECO:0000259" key="6">
    <source>
        <dbReference type="PROSITE" id="PS51394"/>
    </source>
</evidence>
<dbReference type="Gene3D" id="2.130.10.10">
    <property type="entry name" value="YVTN repeat-like/Quinoprotein amine dehydrogenase"/>
    <property type="match status" value="1"/>
</dbReference>
<dbReference type="PROSITE" id="PS51394">
    <property type="entry name" value="PFU"/>
    <property type="match status" value="1"/>
</dbReference>
<evidence type="ECO:0000259" key="7">
    <source>
        <dbReference type="PROSITE" id="PS51396"/>
    </source>
</evidence>
<dbReference type="InterPro" id="IPR036322">
    <property type="entry name" value="WD40_repeat_dom_sf"/>
</dbReference>
<feature type="domain" description="PUL" evidence="7">
    <location>
        <begin position="493"/>
        <end position="746"/>
    </location>
</feature>
<dbReference type="CDD" id="cd00200">
    <property type="entry name" value="WD40"/>
    <property type="match status" value="1"/>
</dbReference>
<dbReference type="GO" id="GO:0005737">
    <property type="term" value="C:cytoplasm"/>
    <property type="evidence" value="ECO:0007669"/>
    <property type="project" value="UniProtKB-SubCell"/>
</dbReference>
<dbReference type="PROSITE" id="PS00678">
    <property type="entry name" value="WD_REPEATS_1"/>
    <property type="match status" value="2"/>
</dbReference>
<dbReference type="AlphaFoldDB" id="A0A1B7TAF2"/>
<dbReference type="InterPro" id="IPR001680">
    <property type="entry name" value="WD40_rpt"/>
</dbReference>
<dbReference type="Proteomes" id="UP000092321">
    <property type="component" value="Unassembled WGS sequence"/>
</dbReference>
<dbReference type="InterPro" id="IPR019775">
    <property type="entry name" value="WD40_repeat_CS"/>
</dbReference>
<feature type="repeat" description="WD" evidence="5">
    <location>
        <begin position="108"/>
        <end position="145"/>
    </location>
</feature>
<dbReference type="InterPro" id="IPR013535">
    <property type="entry name" value="PUL_dom"/>
</dbReference>
<dbReference type="InterPro" id="IPR015155">
    <property type="entry name" value="PFU"/>
</dbReference>
<gene>
    <name evidence="8" type="ORF">HANVADRAFT_53728</name>
</gene>
<evidence type="ECO:0000313" key="9">
    <source>
        <dbReference type="Proteomes" id="UP000092321"/>
    </source>
</evidence>
<dbReference type="PANTHER" id="PTHR19849">
    <property type="entry name" value="PHOSPHOLIPASE A-2-ACTIVATING PROTEIN"/>
    <property type="match status" value="1"/>
</dbReference>
<dbReference type="SUPFAM" id="SSF48371">
    <property type="entry name" value="ARM repeat"/>
    <property type="match status" value="1"/>
</dbReference>
<comment type="subcellular location">
    <subcellularLocation>
        <location evidence="1">Cytoplasm</location>
    </subcellularLocation>
</comment>
<dbReference type="GO" id="GO:0043161">
    <property type="term" value="P:proteasome-mediated ubiquitin-dependent protein catabolic process"/>
    <property type="evidence" value="ECO:0007669"/>
    <property type="project" value="TreeGrafter"/>
</dbReference>
<evidence type="ECO:0000256" key="2">
    <source>
        <dbReference type="ARBA" id="ARBA00022490"/>
    </source>
</evidence>
<dbReference type="GO" id="GO:0005634">
    <property type="term" value="C:nucleus"/>
    <property type="evidence" value="ECO:0007669"/>
    <property type="project" value="TreeGrafter"/>
</dbReference>
<dbReference type="PROSITE" id="PS50294">
    <property type="entry name" value="WD_REPEATS_REGION"/>
    <property type="match status" value="2"/>
</dbReference>
<dbReference type="GO" id="GO:0010992">
    <property type="term" value="P:ubiquitin recycling"/>
    <property type="evidence" value="ECO:0007669"/>
    <property type="project" value="TreeGrafter"/>
</dbReference>
<keyword evidence="4" id="KW-0677">Repeat</keyword>
<proteinExistence type="predicted"/>